<evidence type="ECO:0000313" key="3">
    <source>
        <dbReference type="EMBL" id="ALV08817.1"/>
    </source>
</evidence>
<dbReference type="GO" id="GO:0006508">
    <property type="term" value="P:proteolysis"/>
    <property type="evidence" value="ECO:0007669"/>
    <property type="project" value="InterPro"/>
</dbReference>
<evidence type="ECO:0000256" key="1">
    <source>
        <dbReference type="ARBA" id="ARBA00022801"/>
    </source>
</evidence>
<proteinExistence type="predicted"/>
<dbReference type="InterPro" id="IPR001375">
    <property type="entry name" value="Peptidase_S9_cat"/>
</dbReference>
<keyword evidence="1" id="KW-0378">Hydrolase</keyword>
<dbReference type="GO" id="GO:0004252">
    <property type="term" value="F:serine-type endopeptidase activity"/>
    <property type="evidence" value="ECO:0007669"/>
    <property type="project" value="TreeGrafter"/>
</dbReference>
<name>A0A0U2UAB3_9BURK</name>
<reference evidence="3 4" key="1">
    <citation type="submission" date="2015-12" db="EMBL/GenBank/DDBJ databases">
        <title>Complete genome of Roseateles depolymerans KCTC 42856.</title>
        <authorList>
            <person name="Kim K.M."/>
        </authorList>
    </citation>
    <scope>NUCLEOTIDE SEQUENCE [LARGE SCALE GENOMIC DNA]</scope>
    <source>
        <strain evidence="3 4">KCTC 42856</strain>
    </source>
</reference>
<dbReference type="SUPFAM" id="SSF53474">
    <property type="entry name" value="alpha/beta-Hydrolases"/>
    <property type="match status" value="1"/>
</dbReference>
<dbReference type="EMBL" id="CP013729">
    <property type="protein sequence ID" value="ALV08817.1"/>
    <property type="molecule type" value="Genomic_DNA"/>
</dbReference>
<feature type="region of interest" description="Disordered" evidence="2">
    <location>
        <begin position="262"/>
        <end position="289"/>
    </location>
</feature>
<keyword evidence="4" id="KW-1185">Reference proteome</keyword>
<evidence type="ECO:0000256" key="2">
    <source>
        <dbReference type="SAM" id="MobiDB-lite"/>
    </source>
</evidence>
<feature type="compositionally biased region" description="Low complexity" evidence="2">
    <location>
        <begin position="1199"/>
        <end position="1237"/>
    </location>
</feature>
<evidence type="ECO:0000313" key="4">
    <source>
        <dbReference type="Proteomes" id="UP000060699"/>
    </source>
</evidence>
<feature type="compositionally biased region" description="Basic and acidic residues" evidence="2">
    <location>
        <begin position="262"/>
        <end position="280"/>
    </location>
</feature>
<dbReference type="KEGG" id="rdp:RD2015_4375"/>
<sequence length="1237" mass="132533">MTSQLCPILPTLPLPPVSTSSPLLTASTSAHARMTALWARPLFVLPVALSLALSGWHGGVNAATTGPTSAKADASIPAADASDAAANAANAANAAKAGKAAVAPTTPPAQLTAVAAAVAAQTTAAPRPLTYDVYANWRSIQGTQLSRDGQWVAYALVAQEADGELVVRHLTDGREWRAPRGTAPVFSADGHYVAFAVQPTRAVLDQAKKDKKKGDDAPKAGAAVMDLSTGTVETVERVKRFAWPKDGGSVLAMLLEAVPAKKDAGKEAEANKADASRDAVGDAEEDASGELDRAAVVSSDADLFADQEANPEAAALAATKKTPGTELVVLDAATNTRQTLRDVADFVWSDDGRRLAYVVSVKESPAAKRKSGEGAGPVASGAAAAAGASAASTETSPTGMPAASAPASASASASTSTSAPTSAAPAPASASTGTVVPLLADIGAAREGVYLLDPARPDHSSAVLRGAGSYRQLKFDAQGEQLAFVSNRDAIAERAATRMSDTKAADKTSDSKPAPTPYKLYLWRSGGPAGLSTDVAAAAAQPLVSADTAGMPTGWSPSEFAALSFSKDGQRLFLGTSETPKAEPADAPEPVKVDLWHWKDPELQSAQKAKAEREKQRSYRAVVHLASSLDQARFVQLARKDLPTVQVNENADFALGLSDLPYRPLRSWDGEFTDAYAVNLRTGEARLVARQQRQVPTLSPAGRYILGFEAAQRRWTAWRTDTGAASVLTARLPARFDNDERDVPDLPEPYGMAGWTDGDRSVVLYDRYDLWQVDPQTLQASNLTQGWGRRQQLQLRLVPLDPEDADKRPLDSGAWTLSGTNDRTRDSGYYRVASSGGQPAVLIQDQKMIGGLIKAKSADRIVFTQQTFREFPDLWTSTLDLRQPVRISQANPQQSQFVWGTQEQIEYTAADGRKLRALLTRPDNFDPSKKYPLMVYIYEKLSDNRYRYVPPAPAQNINVTRYVSNGYIVLRPDIVYTTGHPGRSAMNTVLPAIRQVVAKGYVDPKRIGIQGHSWGAYQINYLITHTTIFRAAEAGASMANMVSGYGGIRWGAGISRAFQYEHGQSRIGATPWERPDLYVENSPIFRVDKVQTPYLTIHNDDDDAVPWYQGIEFFTALRRLGKEAYWFNYNGEKHGLKDRDHMKHFTVHMGEFFDHYLLGSPRPAWMDQPVPYLERGKRDVMGMFKPKDGEPSATVQALTSSGTPSRTAGTAAGAAAASGSGAASETAPTSASQAVRP</sequence>
<dbReference type="Pfam" id="PF00326">
    <property type="entry name" value="Peptidase_S9"/>
    <property type="match status" value="1"/>
</dbReference>
<dbReference type="SUPFAM" id="SSF82171">
    <property type="entry name" value="DPP6 N-terminal domain-like"/>
    <property type="match status" value="1"/>
</dbReference>
<dbReference type="Gene3D" id="3.40.50.1820">
    <property type="entry name" value="alpha/beta hydrolase"/>
    <property type="match status" value="1"/>
</dbReference>
<feature type="region of interest" description="Disordered" evidence="2">
    <location>
        <begin position="390"/>
        <end position="430"/>
    </location>
</feature>
<dbReference type="Proteomes" id="UP000060699">
    <property type="component" value="Chromosome"/>
</dbReference>
<protein>
    <submittedName>
        <fullName evidence="3">Peptidase S9, prolyl oligopeptidase active site domain protein</fullName>
    </submittedName>
</protein>
<accession>A0A0U2UAB3</accession>
<dbReference type="PANTHER" id="PTHR42776:SF27">
    <property type="entry name" value="DIPEPTIDYL PEPTIDASE FAMILY MEMBER 6"/>
    <property type="match status" value="1"/>
</dbReference>
<gene>
    <name evidence="3" type="ORF">RD2015_4375</name>
</gene>
<organism evidence="3 4">
    <name type="scientific">Roseateles depolymerans</name>
    <dbReference type="NCBI Taxonomy" id="76731"/>
    <lineage>
        <taxon>Bacteria</taxon>
        <taxon>Pseudomonadati</taxon>
        <taxon>Pseudomonadota</taxon>
        <taxon>Betaproteobacteria</taxon>
        <taxon>Burkholderiales</taxon>
        <taxon>Sphaerotilaceae</taxon>
        <taxon>Roseateles</taxon>
    </lineage>
</organism>
<dbReference type="AlphaFoldDB" id="A0A0U2UAB3"/>
<dbReference type="PANTHER" id="PTHR42776">
    <property type="entry name" value="SERINE PEPTIDASE S9 FAMILY MEMBER"/>
    <property type="match status" value="1"/>
</dbReference>
<feature type="region of interest" description="Disordered" evidence="2">
    <location>
        <begin position="1187"/>
        <end position="1237"/>
    </location>
</feature>
<dbReference type="STRING" id="76731.RD2015_4375"/>
<dbReference type="InterPro" id="IPR029058">
    <property type="entry name" value="AB_hydrolase_fold"/>
</dbReference>